<dbReference type="Pfam" id="PF17919">
    <property type="entry name" value="RT_RNaseH_2"/>
    <property type="match status" value="1"/>
</dbReference>
<evidence type="ECO:0000313" key="2">
    <source>
        <dbReference type="EMBL" id="KAE8955227.1"/>
    </source>
</evidence>
<dbReference type="InterPro" id="IPR041577">
    <property type="entry name" value="RT_RNaseH_2"/>
</dbReference>
<dbReference type="OrthoDB" id="117269at2759"/>
<organism evidence="2 3">
    <name type="scientific">Phytophthora rubi</name>
    <dbReference type="NCBI Taxonomy" id="129364"/>
    <lineage>
        <taxon>Eukaryota</taxon>
        <taxon>Sar</taxon>
        <taxon>Stramenopiles</taxon>
        <taxon>Oomycota</taxon>
        <taxon>Peronosporomycetes</taxon>
        <taxon>Peronosporales</taxon>
        <taxon>Peronosporaceae</taxon>
        <taxon>Phytophthora</taxon>
    </lineage>
</organism>
<dbReference type="PANTHER" id="PTHR33064">
    <property type="entry name" value="POL PROTEIN"/>
    <property type="match status" value="1"/>
</dbReference>
<dbReference type="Gene3D" id="3.30.70.270">
    <property type="match status" value="1"/>
</dbReference>
<evidence type="ECO:0000259" key="1">
    <source>
        <dbReference type="Pfam" id="PF17919"/>
    </source>
</evidence>
<sequence length="69" mass="7534">MSSLLKKDVAWDWRPGHQDAFDAVKKSLASAPVLMLPDTSRPFHVVCDASDFAIDVLSCSLMLRVVSAS</sequence>
<gene>
    <name evidence="2" type="ORF">PR002_g31842</name>
</gene>
<feature type="domain" description="Reverse transcriptase/retrotransposon-derived protein RNase H-like" evidence="1">
    <location>
        <begin position="13"/>
        <end position="55"/>
    </location>
</feature>
<evidence type="ECO:0000313" key="3">
    <source>
        <dbReference type="Proteomes" id="UP000435112"/>
    </source>
</evidence>
<dbReference type="InterPro" id="IPR043128">
    <property type="entry name" value="Rev_trsase/Diguanyl_cyclase"/>
</dbReference>
<dbReference type="SUPFAM" id="SSF56672">
    <property type="entry name" value="DNA/RNA polymerases"/>
    <property type="match status" value="1"/>
</dbReference>
<dbReference type="InterPro" id="IPR043502">
    <property type="entry name" value="DNA/RNA_pol_sf"/>
</dbReference>
<reference evidence="2 3" key="1">
    <citation type="submission" date="2018-09" db="EMBL/GenBank/DDBJ databases">
        <title>Genomic investigation of the strawberry pathogen Phytophthora fragariae indicates pathogenicity is determined by transcriptional variation in three key races.</title>
        <authorList>
            <person name="Adams T.M."/>
            <person name="Armitage A.D."/>
            <person name="Sobczyk M.K."/>
            <person name="Bates H.J."/>
            <person name="Dunwell J.M."/>
            <person name="Nellist C.F."/>
            <person name="Harrison R.J."/>
        </authorList>
    </citation>
    <scope>NUCLEOTIDE SEQUENCE [LARGE SCALE GENOMIC DNA]</scope>
    <source>
        <strain evidence="2 3">SCRP324</strain>
    </source>
</reference>
<dbReference type="Proteomes" id="UP000435112">
    <property type="component" value="Unassembled WGS sequence"/>
</dbReference>
<protein>
    <recommendedName>
        <fullName evidence="1">Reverse transcriptase/retrotransposon-derived protein RNase H-like domain-containing protein</fullName>
    </recommendedName>
</protein>
<proteinExistence type="predicted"/>
<dbReference type="InterPro" id="IPR051320">
    <property type="entry name" value="Viral_Replic_Matur_Polypro"/>
</dbReference>
<dbReference type="EMBL" id="QXFU01009221">
    <property type="protein sequence ID" value="KAE8955227.1"/>
    <property type="molecule type" value="Genomic_DNA"/>
</dbReference>
<dbReference type="AlphaFoldDB" id="A0A6A3GFJ4"/>
<accession>A0A6A3GFJ4</accession>
<dbReference type="PANTHER" id="PTHR33064:SF37">
    <property type="entry name" value="RIBONUCLEASE H"/>
    <property type="match status" value="1"/>
</dbReference>
<name>A0A6A3GFJ4_9STRA</name>
<comment type="caution">
    <text evidence="2">The sequence shown here is derived from an EMBL/GenBank/DDBJ whole genome shotgun (WGS) entry which is preliminary data.</text>
</comment>